<dbReference type="OrthoDB" id="106309at2"/>
<accession>A0A160T6R0</accession>
<comment type="similarity">
    <text evidence="1">Belongs to the aldolase LacD family.</text>
</comment>
<proteinExistence type="inferred from homology"/>
<dbReference type="InterPro" id="IPR013785">
    <property type="entry name" value="Aldolase_TIM"/>
</dbReference>
<dbReference type="RefSeq" id="WP_095045088.1">
    <property type="nucleotide sequence ID" value="NZ_LN890656.1"/>
</dbReference>
<keyword evidence="2 3" id="KW-0456">Lyase</keyword>
<dbReference type="NCBIfam" id="NF009498">
    <property type="entry name" value="PRK12858.1"/>
    <property type="match status" value="1"/>
</dbReference>
<dbReference type="Proteomes" id="UP000215027">
    <property type="component" value="Chromosome II"/>
</dbReference>
<dbReference type="PANTHER" id="PTHR39340">
    <property type="entry name" value="SULFOFRUCTOSEPHOSPHATE ALDOLASE"/>
    <property type="match status" value="1"/>
</dbReference>
<sequence>MSLTIGKLRRLQQCSTPDGLFVIVALDHRDDLRRLLKPVEPESLSYAEMAAFKSEVVRALAPVSSAVVLDPEFGAGQAIAAGSLPGHSGLLVTVEAAGYGGTDGDRRSTLLDDWGVDKVARMGASAVKMRIYYHPEARHAAKQEALVDEIVAACRAADLPLFLEPLSYSLDAKNKTLPSAERRAVVVETARRLSARGIDVLKAEFPLDPRQEPRRGEWEDACRELTEASAVPWVLLSGGVPFKEFSAQTEIACRHGASGVVVGRAVWQEAAELRNKAHDDFLSKTAIDRMVQLGDLIAEHATPWTKYYASAEDDIGEHWFRKY</sequence>
<reference evidence="3" key="1">
    <citation type="submission" date="2016-01" db="EMBL/GenBank/DDBJ databases">
        <authorList>
            <person name="Mcilroy J.S."/>
            <person name="Karst M S."/>
            <person name="Albertsen M."/>
        </authorList>
    </citation>
    <scope>NUCLEOTIDE SEQUENCE</scope>
    <source>
        <strain evidence="3">Cfx-K</strain>
    </source>
</reference>
<dbReference type="PANTHER" id="PTHR39340:SF1">
    <property type="entry name" value="SULFOFRUCTOSEPHOSPHATE ALDOLASE"/>
    <property type="match status" value="1"/>
</dbReference>
<dbReference type="Pfam" id="PF01791">
    <property type="entry name" value="DeoC"/>
    <property type="match status" value="1"/>
</dbReference>
<dbReference type="EMBL" id="LN890656">
    <property type="protein sequence ID" value="CUS05714.1"/>
    <property type="molecule type" value="Genomic_DNA"/>
</dbReference>
<dbReference type="GO" id="GO:1902777">
    <property type="term" value="P:6-sulfoquinovose(1-) catabolic process"/>
    <property type="evidence" value="ECO:0007669"/>
    <property type="project" value="TreeGrafter"/>
</dbReference>
<dbReference type="SMART" id="SM01133">
    <property type="entry name" value="DeoC"/>
    <property type="match status" value="1"/>
</dbReference>
<dbReference type="EC" id="4.1.2.40" evidence="3"/>
<gene>
    <name evidence="3" type="primary">lacD</name>
    <name evidence="3" type="ORF">CFX0092_B0180</name>
</gene>
<evidence type="ECO:0000256" key="2">
    <source>
        <dbReference type="ARBA" id="ARBA00023239"/>
    </source>
</evidence>
<evidence type="ECO:0000256" key="1">
    <source>
        <dbReference type="ARBA" id="ARBA00008679"/>
    </source>
</evidence>
<protein>
    <submittedName>
        <fullName evidence="3">Tagatose 1,6-diphosphate aldolase</fullName>
        <ecNumber evidence="3">4.1.2.40</ecNumber>
    </submittedName>
</protein>
<organism evidence="3 4">
    <name type="scientific">Candidatus Promineifilum breve</name>
    <dbReference type="NCBI Taxonomy" id="1806508"/>
    <lineage>
        <taxon>Bacteria</taxon>
        <taxon>Bacillati</taxon>
        <taxon>Chloroflexota</taxon>
        <taxon>Ardenticatenia</taxon>
        <taxon>Candidatus Promineifilales</taxon>
        <taxon>Candidatus Promineifilaceae</taxon>
        <taxon>Candidatus Promineifilum</taxon>
    </lineage>
</organism>
<dbReference type="InterPro" id="IPR002915">
    <property type="entry name" value="DeoC/FbaB/LacD_aldolase"/>
</dbReference>
<dbReference type="Gene3D" id="3.20.20.70">
    <property type="entry name" value="Aldolase class I"/>
    <property type="match status" value="1"/>
</dbReference>
<evidence type="ECO:0000313" key="3">
    <source>
        <dbReference type="EMBL" id="CUS05714.1"/>
    </source>
</evidence>
<dbReference type="AlphaFoldDB" id="A0A160T6R0"/>
<keyword evidence="4" id="KW-1185">Reference proteome</keyword>
<dbReference type="InterPro" id="IPR050552">
    <property type="entry name" value="LacD_aldolase"/>
</dbReference>
<dbReference type="GO" id="GO:0061595">
    <property type="term" value="F:6-deoxy-6-sulfofructose-1-phosphate aldolase activity"/>
    <property type="evidence" value="ECO:0007669"/>
    <property type="project" value="TreeGrafter"/>
</dbReference>
<dbReference type="SUPFAM" id="SSF51569">
    <property type="entry name" value="Aldolase"/>
    <property type="match status" value="1"/>
</dbReference>
<dbReference type="GO" id="GO:0009025">
    <property type="term" value="F:tagatose-bisphosphate aldolase activity"/>
    <property type="evidence" value="ECO:0007669"/>
    <property type="project" value="UniProtKB-EC"/>
</dbReference>
<name>A0A160T6R0_9CHLR</name>
<dbReference type="KEGG" id="pbf:CFX0092_B0180"/>
<evidence type="ECO:0000313" key="4">
    <source>
        <dbReference type="Proteomes" id="UP000215027"/>
    </source>
</evidence>